<dbReference type="EMBL" id="JAMQYH010000001">
    <property type="protein sequence ID" value="KAJ1704615.1"/>
    <property type="molecule type" value="Genomic_DNA"/>
</dbReference>
<evidence type="ECO:0000256" key="10">
    <source>
        <dbReference type="SAM" id="MobiDB-lite"/>
    </source>
</evidence>
<dbReference type="GO" id="GO:0006139">
    <property type="term" value="P:nucleobase-containing compound metabolic process"/>
    <property type="evidence" value="ECO:0007669"/>
    <property type="project" value="InterPro"/>
</dbReference>
<dbReference type="GO" id="GO:0046872">
    <property type="term" value="F:metal ion binding"/>
    <property type="evidence" value="ECO:0007669"/>
    <property type="project" value="UniProtKB-KW"/>
</dbReference>
<dbReference type="AlphaFoldDB" id="A0A9Q0D3K3"/>
<reference evidence="12" key="1">
    <citation type="journal article" date="2022" name="Cell">
        <title>Repeat-based holocentromeres influence genome architecture and karyotype evolution.</title>
        <authorList>
            <person name="Hofstatter P.G."/>
            <person name="Thangavel G."/>
            <person name="Lux T."/>
            <person name="Neumann P."/>
            <person name="Vondrak T."/>
            <person name="Novak P."/>
            <person name="Zhang M."/>
            <person name="Costa L."/>
            <person name="Castellani M."/>
            <person name="Scott A."/>
            <person name="Toegelov H."/>
            <person name="Fuchs J."/>
            <person name="Mata-Sucre Y."/>
            <person name="Dias Y."/>
            <person name="Vanzela A.L.L."/>
            <person name="Huettel B."/>
            <person name="Almeida C.C.S."/>
            <person name="Simkova H."/>
            <person name="Souza G."/>
            <person name="Pedrosa-Harand A."/>
            <person name="Macas J."/>
            <person name="Mayer K.F.X."/>
            <person name="Houben A."/>
            <person name="Marques A."/>
        </authorList>
    </citation>
    <scope>NUCLEOTIDE SEQUENCE</scope>
    <source>
        <strain evidence="12">RhyBre1mFocal</strain>
    </source>
</reference>
<sequence>MQGGQGETEKNLGLLSTDQSTNKEKISAWLYRMRDSTLEKIYSGHIPLHRSNFMMENDFLRDITPTPRRVHLGPKFEVLKFGGRIAYCRTASEVEKATMELLNKIKARNSTGQVPLGFDVEWKPSFKKGATQAKTAVIQICLDTTCCYVMHIFHSGVPSILKSLLEDSSSIKVGVGVRADATKLVKDYDINVQSLIDLSHLASKKLVGPTLQWGLSSLTETIMCKQLDKQWKVRMGNWEAEVLSKRQLCYAAADAFASWHIYEVLNGMPDLQTEKENPLDCKKKNKRKRDRSLAKH</sequence>
<evidence type="ECO:0000256" key="8">
    <source>
        <dbReference type="ARBA" id="ARBA00040531"/>
    </source>
</evidence>
<evidence type="ECO:0000259" key="11">
    <source>
        <dbReference type="SMART" id="SM00474"/>
    </source>
</evidence>
<name>A0A9Q0D3K3_9POAL</name>
<dbReference type="PANTHER" id="PTHR13620:SF109">
    <property type="entry name" value="3'-5' EXONUCLEASE"/>
    <property type="match status" value="1"/>
</dbReference>
<evidence type="ECO:0000256" key="9">
    <source>
        <dbReference type="ARBA" id="ARBA00042761"/>
    </source>
</evidence>
<dbReference type="InterPro" id="IPR012337">
    <property type="entry name" value="RNaseH-like_sf"/>
</dbReference>
<proteinExistence type="predicted"/>
<evidence type="ECO:0000256" key="7">
    <source>
        <dbReference type="ARBA" id="ARBA00023242"/>
    </source>
</evidence>
<keyword evidence="5" id="KW-0269">Exonuclease</keyword>
<evidence type="ECO:0000256" key="5">
    <source>
        <dbReference type="ARBA" id="ARBA00022839"/>
    </source>
</evidence>
<comment type="caution">
    <text evidence="12">The sequence shown here is derived from an EMBL/GenBank/DDBJ whole genome shotgun (WGS) entry which is preliminary data.</text>
</comment>
<dbReference type="Pfam" id="PF01612">
    <property type="entry name" value="DNA_pol_A_exo1"/>
    <property type="match status" value="1"/>
</dbReference>
<dbReference type="InterPro" id="IPR002562">
    <property type="entry name" value="3'-5'_exonuclease_dom"/>
</dbReference>
<dbReference type="InterPro" id="IPR051132">
    <property type="entry name" value="3-5_Exonuclease_domain"/>
</dbReference>
<protein>
    <recommendedName>
        <fullName evidence="8">3'-5' exonuclease</fullName>
    </recommendedName>
    <alternativeName>
        <fullName evidence="9">Werner Syndrome-like exonuclease</fullName>
    </alternativeName>
</protein>
<evidence type="ECO:0000256" key="4">
    <source>
        <dbReference type="ARBA" id="ARBA00022801"/>
    </source>
</evidence>
<keyword evidence="3" id="KW-0479">Metal-binding</keyword>
<dbReference type="SUPFAM" id="SSF53098">
    <property type="entry name" value="Ribonuclease H-like"/>
    <property type="match status" value="1"/>
</dbReference>
<keyword evidence="4" id="KW-0378">Hydrolase</keyword>
<comment type="subcellular location">
    <subcellularLocation>
        <location evidence="1">Nucleus</location>
    </subcellularLocation>
</comment>
<keyword evidence="13" id="KW-1185">Reference proteome</keyword>
<accession>A0A9Q0D3K3</accession>
<feature type="region of interest" description="Disordered" evidence="10">
    <location>
        <begin position="275"/>
        <end position="296"/>
    </location>
</feature>
<evidence type="ECO:0000256" key="2">
    <source>
        <dbReference type="ARBA" id="ARBA00022722"/>
    </source>
</evidence>
<dbReference type="GO" id="GO:0005634">
    <property type="term" value="C:nucleus"/>
    <property type="evidence" value="ECO:0007669"/>
    <property type="project" value="UniProtKB-SubCell"/>
</dbReference>
<dbReference type="PANTHER" id="PTHR13620">
    <property type="entry name" value="3-5 EXONUCLEASE"/>
    <property type="match status" value="1"/>
</dbReference>
<dbReference type="CDD" id="cd06141">
    <property type="entry name" value="WRN_exo"/>
    <property type="match status" value="1"/>
</dbReference>
<keyword evidence="7" id="KW-0539">Nucleus</keyword>
<evidence type="ECO:0000256" key="3">
    <source>
        <dbReference type="ARBA" id="ARBA00022723"/>
    </source>
</evidence>
<dbReference type="GO" id="GO:0008408">
    <property type="term" value="F:3'-5' exonuclease activity"/>
    <property type="evidence" value="ECO:0007669"/>
    <property type="project" value="InterPro"/>
</dbReference>
<keyword evidence="2" id="KW-0540">Nuclease</keyword>
<dbReference type="OrthoDB" id="1920326at2759"/>
<keyword evidence="6" id="KW-0460">Magnesium</keyword>
<evidence type="ECO:0000313" key="13">
    <source>
        <dbReference type="Proteomes" id="UP001151287"/>
    </source>
</evidence>
<dbReference type="SMART" id="SM00474">
    <property type="entry name" value="35EXOc"/>
    <property type="match status" value="1"/>
</dbReference>
<evidence type="ECO:0000256" key="6">
    <source>
        <dbReference type="ARBA" id="ARBA00022842"/>
    </source>
</evidence>
<feature type="domain" description="3'-5' exonuclease" evidence="11">
    <location>
        <begin position="85"/>
        <end position="270"/>
    </location>
</feature>
<evidence type="ECO:0000256" key="1">
    <source>
        <dbReference type="ARBA" id="ARBA00004123"/>
    </source>
</evidence>
<dbReference type="InterPro" id="IPR036397">
    <property type="entry name" value="RNaseH_sf"/>
</dbReference>
<dbReference type="Gene3D" id="3.30.420.10">
    <property type="entry name" value="Ribonuclease H-like superfamily/Ribonuclease H"/>
    <property type="match status" value="1"/>
</dbReference>
<dbReference type="Proteomes" id="UP001151287">
    <property type="component" value="Unassembled WGS sequence"/>
</dbReference>
<evidence type="ECO:0000313" key="12">
    <source>
        <dbReference type="EMBL" id="KAJ1704615.1"/>
    </source>
</evidence>
<dbReference type="GO" id="GO:0003676">
    <property type="term" value="F:nucleic acid binding"/>
    <property type="evidence" value="ECO:0007669"/>
    <property type="project" value="InterPro"/>
</dbReference>
<gene>
    <name evidence="12" type="ORF">LUZ63_004394</name>
</gene>
<dbReference type="FunFam" id="3.30.420.10:FF:000114">
    <property type="entry name" value="Werner Syndrome-like exonuclease"/>
    <property type="match status" value="1"/>
</dbReference>
<organism evidence="12 13">
    <name type="scientific">Rhynchospora breviuscula</name>
    <dbReference type="NCBI Taxonomy" id="2022672"/>
    <lineage>
        <taxon>Eukaryota</taxon>
        <taxon>Viridiplantae</taxon>
        <taxon>Streptophyta</taxon>
        <taxon>Embryophyta</taxon>
        <taxon>Tracheophyta</taxon>
        <taxon>Spermatophyta</taxon>
        <taxon>Magnoliopsida</taxon>
        <taxon>Liliopsida</taxon>
        <taxon>Poales</taxon>
        <taxon>Cyperaceae</taxon>
        <taxon>Cyperoideae</taxon>
        <taxon>Rhynchosporeae</taxon>
        <taxon>Rhynchospora</taxon>
    </lineage>
</organism>